<dbReference type="EMBL" id="SLXI01000007">
    <property type="protein sequence ID" value="TCP11463.1"/>
    <property type="molecule type" value="Genomic_DNA"/>
</dbReference>
<dbReference type="OrthoDB" id="9808770at2"/>
<gene>
    <name evidence="7" type="ORF">EV697_10714</name>
</gene>
<reference evidence="7 8" key="1">
    <citation type="submission" date="2019-03" db="EMBL/GenBank/DDBJ databases">
        <title>Genomic Encyclopedia of Type Strains, Phase IV (KMG-IV): sequencing the most valuable type-strain genomes for metagenomic binning, comparative biology and taxonomic classification.</title>
        <authorList>
            <person name="Goeker M."/>
        </authorList>
    </citation>
    <scope>NUCLEOTIDE SEQUENCE [LARGE SCALE GENOMIC DNA]</scope>
    <source>
        <strain evidence="7 8">DSM 28231</strain>
    </source>
</reference>
<dbReference type="SUPFAM" id="SSF53383">
    <property type="entry name" value="PLP-dependent transferases"/>
    <property type="match status" value="1"/>
</dbReference>
<comment type="caution">
    <text evidence="7">The sequence shown here is derived from an EMBL/GenBank/DDBJ whole genome shotgun (WGS) entry which is preliminary data.</text>
</comment>
<dbReference type="InterPro" id="IPR015424">
    <property type="entry name" value="PyrdxlP-dep_Trfase"/>
</dbReference>
<dbReference type="InterPro" id="IPR000524">
    <property type="entry name" value="Tscrpt_reg_HTH_GntR"/>
</dbReference>
<keyword evidence="5" id="KW-0804">Transcription</keyword>
<evidence type="ECO:0000256" key="1">
    <source>
        <dbReference type="ARBA" id="ARBA00005384"/>
    </source>
</evidence>
<keyword evidence="4" id="KW-0238">DNA-binding</keyword>
<dbReference type="GO" id="GO:0003677">
    <property type="term" value="F:DNA binding"/>
    <property type="evidence" value="ECO:0007669"/>
    <property type="project" value="UniProtKB-KW"/>
</dbReference>
<evidence type="ECO:0000313" key="8">
    <source>
        <dbReference type="Proteomes" id="UP000294841"/>
    </source>
</evidence>
<dbReference type="PANTHER" id="PTHR46577:SF1">
    <property type="entry name" value="HTH-TYPE TRANSCRIPTIONAL REGULATORY PROTEIN GABR"/>
    <property type="match status" value="1"/>
</dbReference>
<dbReference type="InterPro" id="IPR004839">
    <property type="entry name" value="Aminotransferase_I/II_large"/>
</dbReference>
<protein>
    <submittedName>
        <fullName evidence="7">GntR family transcriptional regulator</fullName>
    </submittedName>
</protein>
<dbReference type="InterPro" id="IPR051446">
    <property type="entry name" value="HTH_trans_reg/aminotransferase"/>
</dbReference>
<dbReference type="GO" id="GO:0003700">
    <property type="term" value="F:DNA-binding transcription factor activity"/>
    <property type="evidence" value="ECO:0007669"/>
    <property type="project" value="InterPro"/>
</dbReference>
<dbReference type="InterPro" id="IPR036388">
    <property type="entry name" value="WH-like_DNA-bd_sf"/>
</dbReference>
<dbReference type="InterPro" id="IPR036390">
    <property type="entry name" value="WH_DNA-bd_sf"/>
</dbReference>
<evidence type="ECO:0000256" key="4">
    <source>
        <dbReference type="ARBA" id="ARBA00023125"/>
    </source>
</evidence>
<evidence type="ECO:0000256" key="5">
    <source>
        <dbReference type="ARBA" id="ARBA00023163"/>
    </source>
</evidence>
<evidence type="ECO:0000259" key="6">
    <source>
        <dbReference type="PROSITE" id="PS50949"/>
    </source>
</evidence>
<dbReference type="CDD" id="cd07377">
    <property type="entry name" value="WHTH_GntR"/>
    <property type="match status" value="1"/>
</dbReference>
<name>A0A4R2MZU2_9PAST</name>
<dbReference type="Gene3D" id="3.40.640.10">
    <property type="entry name" value="Type I PLP-dependent aspartate aminotransferase-like (Major domain)"/>
    <property type="match status" value="1"/>
</dbReference>
<evidence type="ECO:0000256" key="2">
    <source>
        <dbReference type="ARBA" id="ARBA00022898"/>
    </source>
</evidence>
<keyword evidence="8" id="KW-1185">Reference proteome</keyword>
<feature type="domain" description="HTH gntR-type" evidence="6">
    <location>
        <begin position="14"/>
        <end position="82"/>
    </location>
</feature>
<organism evidence="7 8">
    <name type="scientific">Bisgaardia hudsonensis</name>
    <dbReference type="NCBI Taxonomy" id="109472"/>
    <lineage>
        <taxon>Bacteria</taxon>
        <taxon>Pseudomonadati</taxon>
        <taxon>Pseudomonadota</taxon>
        <taxon>Gammaproteobacteria</taxon>
        <taxon>Pasteurellales</taxon>
        <taxon>Pasteurellaceae</taxon>
        <taxon>Bisgaardia</taxon>
    </lineage>
</organism>
<comment type="similarity">
    <text evidence="1">In the C-terminal section; belongs to the class-I pyridoxal-phosphate-dependent aminotransferase family.</text>
</comment>
<dbReference type="Pfam" id="PF00392">
    <property type="entry name" value="GntR"/>
    <property type="match status" value="1"/>
</dbReference>
<dbReference type="GO" id="GO:0030170">
    <property type="term" value="F:pyridoxal phosphate binding"/>
    <property type="evidence" value="ECO:0007669"/>
    <property type="project" value="InterPro"/>
</dbReference>
<accession>A0A4R2MZU2</accession>
<evidence type="ECO:0000256" key="3">
    <source>
        <dbReference type="ARBA" id="ARBA00023015"/>
    </source>
</evidence>
<sequence>MERLSYHLDKSLNTPLYLQLYQQIRDLIYQEALVLGDKLPSKRYLSDYLNISQNTVESAYGQLIAEGYIESVSRRGFFVCFQPKFFFNKNTTALSNIVPNNSPSFAFDFNPHYIDTRHFPLNRWRKAGNTLFQTNSSLLSLGSKQGDIGLRYEICRYLFSSRGVSCQPEQIVIGAGLEICIQQLILLFNQLYQDQPVQYGMEFYGYATIEKLLKLYQQKIVKLPLNQDNQQLNLKYLFDSQVNIACVTPSHLFPFGHVLSMTQREQLLTWAKEKPNRYIIEDDYDSEFRYKGKPIPALQSLDKNDSVIYLGSFSKLLMPSIRLSFMVLPNHLLALYQQHCGFLNCSVSRFEQQRLANFIQQGDFEKHISRMRKIYRRKMELLCKVLQPYHQNIRYYGEDSGFYLLVEVVNKKYSMEELINLANKSSIKVYSVNYTDRKLFSLGFGDLSEEQLMLGINKLLQVWMNK</sequence>
<keyword evidence="3" id="KW-0805">Transcription regulation</keyword>
<evidence type="ECO:0000313" key="7">
    <source>
        <dbReference type="EMBL" id="TCP11463.1"/>
    </source>
</evidence>
<proteinExistence type="inferred from homology"/>
<dbReference type="SMART" id="SM00345">
    <property type="entry name" value="HTH_GNTR"/>
    <property type="match status" value="1"/>
</dbReference>
<dbReference type="Gene3D" id="1.10.10.10">
    <property type="entry name" value="Winged helix-like DNA-binding domain superfamily/Winged helix DNA-binding domain"/>
    <property type="match status" value="1"/>
</dbReference>
<dbReference type="SUPFAM" id="SSF46785">
    <property type="entry name" value="Winged helix' DNA-binding domain"/>
    <property type="match status" value="1"/>
</dbReference>
<keyword evidence="2" id="KW-0663">Pyridoxal phosphate</keyword>
<dbReference type="Proteomes" id="UP000294841">
    <property type="component" value="Unassembled WGS sequence"/>
</dbReference>
<dbReference type="AlphaFoldDB" id="A0A4R2MZU2"/>
<dbReference type="PANTHER" id="PTHR46577">
    <property type="entry name" value="HTH-TYPE TRANSCRIPTIONAL REGULATORY PROTEIN GABR"/>
    <property type="match status" value="1"/>
</dbReference>
<dbReference type="RefSeq" id="WP_132024727.1">
    <property type="nucleotide sequence ID" value="NZ_CP016605.1"/>
</dbReference>
<dbReference type="InterPro" id="IPR015421">
    <property type="entry name" value="PyrdxlP-dep_Trfase_major"/>
</dbReference>
<dbReference type="CDD" id="cd00609">
    <property type="entry name" value="AAT_like"/>
    <property type="match status" value="1"/>
</dbReference>
<dbReference type="PROSITE" id="PS50949">
    <property type="entry name" value="HTH_GNTR"/>
    <property type="match status" value="1"/>
</dbReference>
<dbReference type="Pfam" id="PF00155">
    <property type="entry name" value="Aminotran_1_2"/>
    <property type="match status" value="1"/>
</dbReference>